<dbReference type="Gene3D" id="1.10.472.10">
    <property type="entry name" value="Cyclin-like"/>
    <property type="match status" value="2"/>
</dbReference>
<feature type="compositionally biased region" description="Low complexity" evidence="4">
    <location>
        <begin position="245"/>
        <end position="264"/>
    </location>
</feature>
<keyword evidence="1" id="KW-0805">Transcription regulation</keyword>
<dbReference type="STRING" id="90262.A0A1X2I6P1"/>
<name>A0A1X2I6P1_9FUNG</name>
<comment type="caution">
    <text evidence="6">The sequence shown here is derived from an EMBL/GenBank/DDBJ whole genome shotgun (WGS) entry which is preliminary data.</text>
</comment>
<dbReference type="CDD" id="cd20546">
    <property type="entry name" value="CYCLIN_SpCG1C_ScCTK2-like_rpt2"/>
    <property type="match status" value="1"/>
</dbReference>
<dbReference type="EMBL" id="MCGE01000024">
    <property type="protein sequence ID" value="ORZ10467.1"/>
    <property type="molecule type" value="Genomic_DNA"/>
</dbReference>
<gene>
    <name evidence="6" type="ORF">BCR42DRAFT_422438</name>
</gene>
<evidence type="ECO:0000313" key="6">
    <source>
        <dbReference type="EMBL" id="ORZ10467.1"/>
    </source>
</evidence>
<dbReference type="GO" id="GO:0070897">
    <property type="term" value="P:transcription preinitiation complex assembly"/>
    <property type="evidence" value="ECO:0007669"/>
    <property type="project" value="InterPro"/>
</dbReference>
<dbReference type="GO" id="GO:0016538">
    <property type="term" value="F:cyclin-dependent protein serine/threonine kinase regulator activity"/>
    <property type="evidence" value="ECO:0007669"/>
    <property type="project" value="InterPro"/>
</dbReference>
<keyword evidence="3" id="KW-0195">Cyclin</keyword>
<evidence type="ECO:0000256" key="4">
    <source>
        <dbReference type="SAM" id="MobiDB-lite"/>
    </source>
</evidence>
<evidence type="ECO:0000256" key="3">
    <source>
        <dbReference type="RuleBase" id="RU000383"/>
    </source>
</evidence>
<dbReference type="AlphaFoldDB" id="A0A1X2I6P1"/>
<evidence type="ECO:0000313" key="7">
    <source>
        <dbReference type="Proteomes" id="UP000193560"/>
    </source>
</evidence>
<organism evidence="6 7">
    <name type="scientific">Absidia repens</name>
    <dbReference type="NCBI Taxonomy" id="90262"/>
    <lineage>
        <taxon>Eukaryota</taxon>
        <taxon>Fungi</taxon>
        <taxon>Fungi incertae sedis</taxon>
        <taxon>Mucoromycota</taxon>
        <taxon>Mucoromycotina</taxon>
        <taxon>Mucoromycetes</taxon>
        <taxon>Mucorales</taxon>
        <taxon>Cunninghamellaceae</taxon>
        <taxon>Absidia</taxon>
    </lineage>
</organism>
<dbReference type="GO" id="GO:0006357">
    <property type="term" value="P:regulation of transcription by RNA polymerase II"/>
    <property type="evidence" value="ECO:0007669"/>
    <property type="project" value="InterPro"/>
</dbReference>
<sequence>MEQWFFTREELQLAPTIANDGASVSHEQRIRAQGCSMIQLVGCRLQVPQITIATAMVYFHRFYIRCSFHDYSMQYVAGACVYLACKVEESSRKVSDVTSACLVSRYSRTSQTEEKQKMYQTFRSAILWYERFLLETLCFDMTVDHPHQLVLEFAAELDAPEKVTQAAYGFANDSLRRPLCLTYDPQMIAAACMLLAYRAVDEDIPTGTDTIWGRTLEQEPELLAEIIGDMAVLYNDLNYVQCGSDSSSSSSSPVTSISSPSTSSYRRNGHAKSSTLRNGYTNGHSQHHHHHHHEESRPSPP</sequence>
<keyword evidence="2" id="KW-0804">Transcription</keyword>
<evidence type="ECO:0000259" key="5">
    <source>
        <dbReference type="SMART" id="SM00385"/>
    </source>
</evidence>
<dbReference type="Pfam" id="PF21797">
    <property type="entry name" value="CycT2-like_C"/>
    <property type="match status" value="1"/>
</dbReference>
<dbReference type="OrthoDB" id="25002at2759"/>
<dbReference type="InterPro" id="IPR013763">
    <property type="entry name" value="Cyclin-like_dom"/>
</dbReference>
<dbReference type="Proteomes" id="UP000193560">
    <property type="component" value="Unassembled WGS sequence"/>
</dbReference>
<dbReference type="InterPro" id="IPR036915">
    <property type="entry name" value="Cyclin-like_sf"/>
</dbReference>
<dbReference type="InterPro" id="IPR043198">
    <property type="entry name" value="Cyclin/Ssn8"/>
</dbReference>
<dbReference type="Pfam" id="PF00134">
    <property type="entry name" value="Cyclin_N"/>
    <property type="match status" value="1"/>
</dbReference>
<comment type="similarity">
    <text evidence="3">Belongs to the cyclin family.</text>
</comment>
<protein>
    <submittedName>
        <fullName evidence="6">Cyclin-like protein</fullName>
    </submittedName>
</protein>
<reference evidence="6 7" key="1">
    <citation type="submission" date="2016-07" db="EMBL/GenBank/DDBJ databases">
        <title>Pervasive Adenine N6-methylation of Active Genes in Fungi.</title>
        <authorList>
            <consortium name="DOE Joint Genome Institute"/>
            <person name="Mondo S.J."/>
            <person name="Dannebaum R.O."/>
            <person name="Kuo R.C."/>
            <person name="Labutti K."/>
            <person name="Haridas S."/>
            <person name="Kuo A."/>
            <person name="Salamov A."/>
            <person name="Ahrendt S.R."/>
            <person name="Lipzen A."/>
            <person name="Sullivan W."/>
            <person name="Andreopoulos W.B."/>
            <person name="Clum A."/>
            <person name="Lindquist E."/>
            <person name="Daum C."/>
            <person name="Ramamoorthy G.K."/>
            <person name="Gryganskyi A."/>
            <person name="Culley D."/>
            <person name="Magnuson J.K."/>
            <person name="James T.Y."/>
            <person name="O'Malley M.A."/>
            <person name="Stajich J.E."/>
            <person name="Spatafora J.W."/>
            <person name="Visel A."/>
            <person name="Grigoriev I.V."/>
        </authorList>
    </citation>
    <scope>NUCLEOTIDE SEQUENCE [LARGE SCALE GENOMIC DNA]</scope>
    <source>
        <strain evidence="6 7">NRRL 1336</strain>
    </source>
</reference>
<feature type="compositionally biased region" description="Polar residues" evidence="4">
    <location>
        <begin position="271"/>
        <end position="284"/>
    </location>
</feature>
<dbReference type="InterPro" id="IPR006671">
    <property type="entry name" value="Cyclin_N"/>
</dbReference>
<dbReference type="PANTHER" id="PTHR10026">
    <property type="entry name" value="CYCLIN"/>
    <property type="match status" value="1"/>
</dbReference>
<dbReference type="PRINTS" id="PR00685">
    <property type="entry name" value="TIFACTORIIB"/>
</dbReference>
<evidence type="ECO:0000256" key="1">
    <source>
        <dbReference type="ARBA" id="ARBA00023015"/>
    </source>
</evidence>
<accession>A0A1X2I6P1</accession>
<evidence type="ECO:0000256" key="2">
    <source>
        <dbReference type="ARBA" id="ARBA00023163"/>
    </source>
</evidence>
<proteinExistence type="inferred from homology"/>
<feature type="domain" description="Cyclin-like" evidence="5">
    <location>
        <begin position="148"/>
        <end position="232"/>
    </location>
</feature>
<feature type="domain" description="Cyclin-like" evidence="5">
    <location>
        <begin position="36"/>
        <end position="135"/>
    </location>
</feature>
<dbReference type="InterPro" id="IPR000812">
    <property type="entry name" value="TFIIB"/>
</dbReference>
<keyword evidence="7" id="KW-1185">Reference proteome</keyword>
<dbReference type="SMART" id="SM00385">
    <property type="entry name" value="CYCLIN"/>
    <property type="match status" value="2"/>
</dbReference>
<dbReference type="SUPFAM" id="SSF47954">
    <property type="entry name" value="Cyclin-like"/>
    <property type="match status" value="2"/>
</dbReference>
<feature type="region of interest" description="Disordered" evidence="4">
    <location>
        <begin position="245"/>
        <end position="301"/>
    </location>
</feature>